<keyword evidence="1" id="KW-0805">Transcription regulation</keyword>
<sequence>MEGLVKSADRVVTVLSAVAEIPGGLSFTELLNKTGIPKSSLHGIIQTLVADSMITYDELTRVYYFGPRLWELAMKYYDRLHLVPLAWPYIEQLRDTCGQTVQMAVLDGQDVLYVAKAESHRPLQMASYVGSRLPAYATGLGKALLATLTDSRLRTIFPQEPWPAFTKNTITRYDELIQKLKHIREQGFAEDMGEYSPDIRCIAYPVLGLENRGVAAVSVSVSADEFSSVKIHDLVRVLRKQCHLMARRLGSTDPEAWRQSADTDSSRAVREKLL</sequence>
<dbReference type="PROSITE" id="PS51078">
    <property type="entry name" value="ICLR_ED"/>
    <property type="match status" value="1"/>
</dbReference>
<accession>A0A2T2X9V9</accession>
<dbReference type="Gene3D" id="1.10.10.10">
    <property type="entry name" value="Winged helix-like DNA-binding domain superfamily/Winged helix DNA-binding domain"/>
    <property type="match status" value="1"/>
</dbReference>
<dbReference type="InterPro" id="IPR036388">
    <property type="entry name" value="WH-like_DNA-bd_sf"/>
</dbReference>
<evidence type="ECO:0000313" key="8">
    <source>
        <dbReference type="Proteomes" id="UP000242699"/>
    </source>
</evidence>
<feature type="compositionally biased region" description="Basic and acidic residues" evidence="4">
    <location>
        <begin position="264"/>
        <end position="274"/>
    </location>
</feature>
<dbReference type="Pfam" id="PF01614">
    <property type="entry name" value="IclR_C"/>
    <property type="match status" value="1"/>
</dbReference>
<dbReference type="InterPro" id="IPR014757">
    <property type="entry name" value="Tscrpt_reg_IclR_C"/>
</dbReference>
<comment type="caution">
    <text evidence="7">The sequence shown here is derived from an EMBL/GenBank/DDBJ whole genome shotgun (WGS) entry which is preliminary data.</text>
</comment>
<evidence type="ECO:0000256" key="2">
    <source>
        <dbReference type="ARBA" id="ARBA00023125"/>
    </source>
</evidence>
<feature type="region of interest" description="Disordered" evidence="4">
    <location>
        <begin position="255"/>
        <end position="274"/>
    </location>
</feature>
<reference evidence="7 8" key="1">
    <citation type="journal article" date="2014" name="BMC Genomics">
        <title>Comparison of environmental and isolate Sulfobacillus genomes reveals diverse carbon, sulfur, nitrogen, and hydrogen metabolisms.</title>
        <authorList>
            <person name="Justice N.B."/>
            <person name="Norman A."/>
            <person name="Brown C.T."/>
            <person name="Singh A."/>
            <person name="Thomas B.C."/>
            <person name="Banfield J.F."/>
        </authorList>
    </citation>
    <scope>NUCLEOTIDE SEQUENCE [LARGE SCALE GENOMIC DNA]</scope>
    <source>
        <strain evidence="7">AMDSBA1</strain>
    </source>
</reference>
<dbReference type="InterPro" id="IPR050707">
    <property type="entry name" value="HTH_MetabolicPath_Reg"/>
</dbReference>
<keyword evidence="2" id="KW-0238">DNA-binding</keyword>
<evidence type="ECO:0000313" key="7">
    <source>
        <dbReference type="EMBL" id="PSR31269.1"/>
    </source>
</evidence>
<evidence type="ECO:0008006" key="9">
    <source>
        <dbReference type="Google" id="ProtNLM"/>
    </source>
</evidence>
<dbReference type="SUPFAM" id="SSF46785">
    <property type="entry name" value="Winged helix' DNA-binding domain"/>
    <property type="match status" value="1"/>
</dbReference>
<evidence type="ECO:0000259" key="6">
    <source>
        <dbReference type="PROSITE" id="PS51078"/>
    </source>
</evidence>
<dbReference type="AlphaFoldDB" id="A0A2T2X9V9"/>
<evidence type="ECO:0000256" key="1">
    <source>
        <dbReference type="ARBA" id="ARBA00023015"/>
    </source>
</evidence>
<feature type="domain" description="IclR-ED" evidence="6">
    <location>
        <begin position="68"/>
        <end position="251"/>
    </location>
</feature>
<dbReference type="PANTHER" id="PTHR30136">
    <property type="entry name" value="HELIX-TURN-HELIX TRANSCRIPTIONAL REGULATOR, ICLR FAMILY"/>
    <property type="match status" value="1"/>
</dbReference>
<dbReference type="SMART" id="SM00346">
    <property type="entry name" value="HTH_ICLR"/>
    <property type="match status" value="1"/>
</dbReference>
<dbReference type="SUPFAM" id="SSF55781">
    <property type="entry name" value="GAF domain-like"/>
    <property type="match status" value="1"/>
</dbReference>
<dbReference type="Gene3D" id="3.30.450.40">
    <property type="match status" value="1"/>
</dbReference>
<proteinExistence type="predicted"/>
<dbReference type="EMBL" id="PXYT01000003">
    <property type="protein sequence ID" value="PSR31269.1"/>
    <property type="molecule type" value="Genomic_DNA"/>
</dbReference>
<dbReference type="GO" id="GO:0045892">
    <property type="term" value="P:negative regulation of DNA-templated transcription"/>
    <property type="evidence" value="ECO:0007669"/>
    <property type="project" value="TreeGrafter"/>
</dbReference>
<evidence type="ECO:0000256" key="4">
    <source>
        <dbReference type="SAM" id="MobiDB-lite"/>
    </source>
</evidence>
<dbReference type="InterPro" id="IPR036390">
    <property type="entry name" value="WH_DNA-bd_sf"/>
</dbReference>
<dbReference type="InterPro" id="IPR029016">
    <property type="entry name" value="GAF-like_dom_sf"/>
</dbReference>
<dbReference type="Proteomes" id="UP000242699">
    <property type="component" value="Unassembled WGS sequence"/>
</dbReference>
<dbReference type="PANTHER" id="PTHR30136:SF24">
    <property type="entry name" value="HTH-TYPE TRANSCRIPTIONAL REPRESSOR ALLR"/>
    <property type="match status" value="1"/>
</dbReference>
<organism evidence="7 8">
    <name type="scientific">Sulfobacillus benefaciens</name>
    <dbReference type="NCBI Taxonomy" id="453960"/>
    <lineage>
        <taxon>Bacteria</taxon>
        <taxon>Bacillati</taxon>
        <taxon>Bacillota</taxon>
        <taxon>Clostridia</taxon>
        <taxon>Eubacteriales</taxon>
        <taxon>Clostridiales Family XVII. Incertae Sedis</taxon>
        <taxon>Sulfobacillus</taxon>
    </lineage>
</organism>
<dbReference type="GO" id="GO:0003700">
    <property type="term" value="F:DNA-binding transcription factor activity"/>
    <property type="evidence" value="ECO:0007669"/>
    <property type="project" value="TreeGrafter"/>
</dbReference>
<evidence type="ECO:0000259" key="5">
    <source>
        <dbReference type="PROSITE" id="PS51077"/>
    </source>
</evidence>
<dbReference type="InterPro" id="IPR005471">
    <property type="entry name" value="Tscrpt_reg_IclR_N"/>
</dbReference>
<dbReference type="PROSITE" id="PS51077">
    <property type="entry name" value="HTH_ICLR"/>
    <property type="match status" value="1"/>
</dbReference>
<gene>
    <name evidence="7" type="ORF">C7B43_02555</name>
</gene>
<evidence type="ECO:0000256" key="3">
    <source>
        <dbReference type="ARBA" id="ARBA00023163"/>
    </source>
</evidence>
<dbReference type="GO" id="GO:0003677">
    <property type="term" value="F:DNA binding"/>
    <property type="evidence" value="ECO:0007669"/>
    <property type="project" value="UniProtKB-KW"/>
</dbReference>
<feature type="domain" description="HTH iclR-type" evidence="5">
    <location>
        <begin position="5"/>
        <end position="67"/>
    </location>
</feature>
<keyword evidence="3" id="KW-0804">Transcription</keyword>
<name>A0A2T2X9V9_9FIRM</name>
<dbReference type="Pfam" id="PF09339">
    <property type="entry name" value="HTH_IclR"/>
    <property type="match status" value="1"/>
</dbReference>
<protein>
    <recommendedName>
        <fullName evidence="9">IclR family transcriptional regulator</fullName>
    </recommendedName>
</protein>